<dbReference type="GO" id="GO:0002250">
    <property type="term" value="P:adaptive immune response"/>
    <property type="evidence" value="ECO:0007669"/>
    <property type="project" value="UniProtKB-KW"/>
</dbReference>
<name>A0A4X2LYN7_VOMUR</name>
<dbReference type="AlphaFoldDB" id="A0A4X2LYN7"/>
<evidence type="ECO:0000313" key="6">
    <source>
        <dbReference type="Ensembl" id="ENSVURP00010026721.1"/>
    </source>
</evidence>
<dbReference type="Gene3D" id="2.60.40.10">
    <property type="entry name" value="Immunoglobulins"/>
    <property type="match status" value="1"/>
</dbReference>
<keyword evidence="4" id="KW-0732">Signal</keyword>
<dbReference type="GeneTree" id="ENSGT01150000286938"/>
<keyword evidence="1" id="KW-0391">Immunity</keyword>
<dbReference type="InterPro" id="IPR013106">
    <property type="entry name" value="Ig_V-set"/>
</dbReference>
<dbReference type="InterPro" id="IPR050199">
    <property type="entry name" value="IgHV"/>
</dbReference>
<dbReference type="InterPro" id="IPR036179">
    <property type="entry name" value="Ig-like_dom_sf"/>
</dbReference>
<evidence type="ECO:0000256" key="2">
    <source>
        <dbReference type="ARBA" id="ARBA00023130"/>
    </source>
</evidence>
<keyword evidence="3" id="KW-1280">Immunoglobulin</keyword>
<dbReference type="GO" id="GO:0019814">
    <property type="term" value="C:immunoglobulin complex"/>
    <property type="evidence" value="ECO:0007669"/>
    <property type="project" value="UniProtKB-KW"/>
</dbReference>
<evidence type="ECO:0000259" key="5">
    <source>
        <dbReference type="PROSITE" id="PS50835"/>
    </source>
</evidence>
<keyword evidence="7" id="KW-1185">Reference proteome</keyword>
<dbReference type="PANTHER" id="PTHR23266">
    <property type="entry name" value="IMMUNOGLOBULIN HEAVY CHAIN"/>
    <property type="match status" value="1"/>
</dbReference>
<evidence type="ECO:0000313" key="7">
    <source>
        <dbReference type="Proteomes" id="UP000314987"/>
    </source>
</evidence>
<dbReference type="OMA" id="IHRVWSQ"/>
<reference evidence="6" key="3">
    <citation type="submission" date="2025-09" db="UniProtKB">
        <authorList>
            <consortium name="Ensembl"/>
        </authorList>
    </citation>
    <scope>IDENTIFICATION</scope>
</reference>
<reference evidence="6" key="2">
    <citation type="submission" date="2025-08" db="UniProtKB">
        <authorList>
            <consortium name="Ensembl"/>
        </authorList>
    </citation>
    <scope>IDENTIFICATION</scope>
</reference>
<dbReference type="InterPro" id="IPR007110">
    <property type="entry name" value="Ig-like_dom"/>
</dbReference>
<sequence length="124" mass="14511">MEFHLTLIVILSLYKGVGAQIKLQQSGSEIKEIGQFVRLSCEVSGIQIENTFVYWYRQVQGKTLEYISFMYGYRKNVHTANTMQSRALMYTHTYRNLFYLEIKNLEQEDSAVYYCGVPQQGKEN</sequence>
<evidence type="ECO:0000256" key="1">
    <source>
        <dbReference type="ARBA" id="ARBA00022859"/>
    </source>
</evidence>
<dbReference type="Ensembl" id="ENSVURT00010030441.1">
    <property type="protein sequence ID" value="ENSVURP00010026721.1"/>
    <property type="gene ID" value="ENSVURG00010020463.1"/>
</dbReference>
<dbReference type="SMART" id="SM00406">
    <property type="entry name" value="IGv"/>
    <property type="match status" value="1"/>
</dbReference>
<dbReference type="PROSITE" id="PS50835">
    <property type="entry name" value="IG_LIKE"/>
    <property type="match status" value="1"/>
</dbReference>
<dbReference type="GO" id="GO:0005576">
    <property type="term" value="C:extracellular region"/>
    <property type="evidence" value="ECO:0007669"/>
    <property type="project" value="UniProtKB-ARBA"/>
</dbReference>
<reference evidence="7" key="1">
    <citation type="submission" date="2018-12" db="EMBL/GenBank/DDBJ databases">
        <authorList>
            <person name="Yazar S."/>
        </authorList>
    </citation>
    <scope>NUCLEOTIDE SEQUENCE [LARGE SCALE GENOMIC DNA]</scope>
</reference>
<feature type="chain" id="PRO_5021278001" description="Ig-like domain-containing protein" evidence="4">
    <location>
        <begin position="20"/>
        <end position="124"/>
    </location>
</feature>
<dbReference type="SUPFAM" id="SSF48726">
    <property type="entry name" value="Immunoglobulin"/>
    <property type="match status" value="1"/>
</dbReference>
<evidence type="ECO:0000256" key="3">
    <source>
        <dbReference type="ARBA" id="ARBA00043265"/>
    </source>
</evidence>
<dbReference type="STRING" id="29139.ENSVURP00010026721"/>
<keyword evidence="2" id="KW-1064">Adaptive immunity</keyword>
<accession>A0A4X2LYN7</accession>
<protein>
    <recommendedName>
        <fullName evidence="5">Ig-like domain-containing protein</fullName>
    </recommendedName>
</protein>
<dbReference type="InterPro" id="IPR013783">
    <property type="entry name" value="Ig-like_fold"/>
</dbReference>
<feature type="domain" description="Ig-like" evidence="5">
    <location>
        <begin position="34"/>
        <end position="124"/>
    </location>
</feature>
<feature type="signal peptide" evidence="4">
    <location>
        <begin position="1"/>
        <end position="19"/>
    </location>
</feature>
<dbReference type="Proteomes" id="UP000314987">
    <property type="component" value="Unassembled WGS sequence"/>
</dbReference>
<proteinExistence type="predicted"/>
<dbReference type="Pfam" id="PF07686">
    <property type="entry name" value="V-set"/>
    <property type="match status" value="1"/>
</dbReference>
<evidence type="ECO:0000256" key="4">
    <source>
        <dbReference type="SAM" id="SignalP"/>
    </source>
</evidence>
<organism evidence="6 7">
    <name type="scientific">Vombatus ursinus</name>
    <name type="common">Common wombat</name>
    <dbReference type="NCBI Taxonomy" id="29139"/>
    <lineage>
        <taxon>Eukaryota</taxon>
        <taxon>Metazoa</taxon>
        <taxon>Chordata</taxon>
        <taxon>Craniata</taxon>
        <taxon>Vertebrata</taxon>
        <taxon>Euteleostomi</taxon>
        <taxon>Mammalia</taxon>
        <taxon>Metatheria</taxon>
        <taxon>Diprotodontia</taxon>
        <taxon>Vombatidae</taxon>
        <taxon>Vombatus</taxon>
    </lineage>
</organism>